<name>A0A2T3JCG3_9GAMM</name>
<dbReference type="Proteomes" id="UP000240987">
    <property type="component" value="Unassembled WGS sequence"/>
</dbReference>
<keyword evidence="2" id="KW-1185">Reference proteome</keyword>
<evidence type="ECO:0000313" key="1">
    <source>
        <dbReference type="EMBL" id="PSU46576.1"/>
    </source>
</evidence>
<proteinExistence type="predicted"/>
<protein>
    <submittedName>
        <fullName evidence="1">DUF2947 domain-containing protein</fullName>
    </submittedName>
</protein>
<reference evidence="1 2" key="1">
    <citation type="submission" date="2018-01" db="EMBL/GenBank/DDBJ databases">
        <title>Whole genome sequencing of Histamine producing bacteria.</title>
        <authorList>
            <person name="Butler K."/>
        </authorList>
    </citation>
    <scope>NUCLEOTIDE SEQUENCE [LARGE SCALE GENOMIC DNA]</scope>
    <source>
        <strain evidence="1 2">JCM 12947</strain>
    </source>
</reference>
<dbReference type="InterPro" id="IPR021334">
    <property type="entry name" value="DUF2947"/>
</dbReference>
<dbReference type="EMBL" id="PYMJ01000020">
    <property type="protein sequence ID" value="PSU46576.1"/>
    <property type="molecule type" value="Genomic_DNA"/>
</dbReference>
<accession>A0A2T3JCG3</accession>
<sequence>MNYVELDKYSRKWIFTHASMPVAADDLEEIKPFTQARSSQIWSEHISKHSPDADHFEKGDWASNDKIWSEDTDWQTEWDSDDATLPNGVLEFIDWEDNTTVFFCYEKYNVIETKWGVLKRNWKNFLFFDDGPMLIGRKKKQVLWFNSNGTFKSGLRE</sequence>
<dbReference type="RefSeq" id="WP_107243941.1">
    <property type="nucleotide sequence ID" value="NZ_PYMJ01000020.1"/>
</dbReference>
<dbReference type="OrthoDB" id="6687905at2"/>
<evidence type="ECO:0000313" key="2">
    <source>
        <dbReference type="Proteomes" id="UP000240987"/>
    </source>
</evidence>
<gene>
    <name evidence="1" type="ORF">C9J12_17840</name>
</gene>
<organism evidence="1 2">
    <name type="scientific">Photobacterium frigidiphilum</name>
    <dbReference type="NCBI Taxonomy" id="264736"/>
    <lineage>
        <taxon>Bacteria</taxon>
        <taxon>Pseudomonadati</taxon>
        <taxon>Pseudomonadota</taxon>
        <taxon>Gammaproteobacteria</taxon>
        <taxon>Vibrionales</taxon>
        <taxon>Vibrionaceae</taxon>
        <taxon>Photobacterium</taxon>
    </lineage>
</organism>
<dbReference type="Pfam" id="PF11163">
    <property type="entry name" value="DUF2947"/>
    <property type="match status" value="1"/>
</dbReference>
<dbReference type="AlphaFoldDB" id="A0A2T3JCG3"/>
<comment type="caution">
    <text evidence="1">The sequence shown here is derived from an EMBL/GenBank/DDBJ whole genome shotgun (WGS) entry which is preliminary data.</text>
</comment>